<keyword evidence="2" id="KW-1185">Reference proteome</keyword>
<dbReference type="Proteomes" id="UP001148662">
    <property type="component" value="Unassembled WGS sequence"/>
</dbReference>
<protein>
    <submittedName>
        <fullName evidence="1">Uncharacterized protein</fullName>
    </submittedName>
</protein>
<evidence type="ECO:0000313" key="1">
    <source>
        <dbReference type="EMBL" id="KAJ3551909.1"/>
    </source>
</evidence>
<comment type="caution">
    <text evidence="1">The sequence shown here is derived from an EMBL/GenBank/DDBJ whole genome shotgun (WGS) entry which is preliminary data.</text>
</comment>
<organism evidence="1 2">
    <name type="scientific">Phlebia brevispora</name>
    <dbReference type="NCBI Taxonomy" id="194682"/>
    <lineage>
        <taxon>Eukaryota</taxon>
        <taxon>Fungi</taxon>
        <taxon>Dikarya</taxon>
        <taxon>Basidiomycota</taxon>
        <taxon>Agaricomycotina</taxon>
        <taxon>Agaricomycetes</taxon>
        <taxon>Polyporales</taxon>
        <taxon>Meruliaceae</taxon>
        <taxon>Phlebia</taxon>
    </lineage>
</organism>
<proteinExistence type="predicted"/>
<name>A0ACC1T340_9APHY</name>
<gene>
    <name evidence="1" type="ORF">NM688_g4437</name>
</gene>
<accession>A0ACC1T340</accession>
<sequence>MSFPRLLNGDLVHSSWSKSLPVLAKDEQRISSLTGSDLVPVDSTHMHDWCYLYWDPDEHERARRWKLLYTVEEGEEALTERREVLLRFQGFLDSVRVNGTGNQTAHIPPHKVIQDLSITAGSDEHAFAAQIHAVQLIRNRICDAFDCPHAEIKADRLYFMRRVYKKVESGIDVKHTLSTRMDPAQLSATVGSQWTVNSELRLGYQTESRKLISCGDQRFRKGDFVDVTAGVDVVRWKDAGETHCQVYLNLRRLIQLMPRNVQSVRDLHAAPAKVSTTTDFDFDDAEDEEMK</sequence>
<dbReference type="EMBL" id="JANHOG010000734">
    <property type="protein sequence ID" value="KAJ3551909.1"/>
    <property type="molecule type" value="Genomic_DNA"/>
</dbReference>
<evidence type="ECO:0000313" key="2">
    <source>
        <dbReference type="Proteomes" id="UP001148662"/>
    </source>
</evidence>
<reference evidence="1" key="1">
    <citation type="submission" date="2022-07" db="EMBL/GenBank/DDBJ databases">
        <title>Genome Sequence of Phlebia brevispora.</title>
        <authorList>
            <person name="Buettner E."/>
        </authorList>
    </citation>
    <scope>NUCLEOTIDE SEQUENCE</scope>
    <source>
        <strain evidence="1">MPL23</strain>
    </source>
</reference>